<dbReference type="EMBL" id="CM010719">
    <property type="protein sequence ID" value="RZC61329.1"/>
    <property type="molecule type" value="Genomic_DNA"/>
</dbReference>
<organism evidence="6 7">
    <name type="scientific">Papaver somniferum</name>
    <name type="common">Opium poppy</name>
    <dbReference type="NCBI Taxonomy" id="3469"/>
    <lineage>
        <taxon>Eukaryota</taxon>
        <taxon>Viridiplantae</taxon>
        <taxon>Streptophyta</taxon>
        <taxon>Embryophyta</taxon>
        <taxon>Tracheophyta</taxon>
        <taxon>Spermatophyta</taxon>
        <taxon>Magnoliopsida</taxon>
        <taxon>Ranunculales</taxon>
        <taxon>Papaveraceae</taxon>
        <taxon>Papaveroideae</taxon>
        <taxon>Papaver</taxon>
    </lineage>
</organism>
<evidence type="ECO:0000256" key="2">
    <source>
        <dbReference type="ARBA" id="ARBA00023127"/>
    </source>
</evidence>
<dbReference type="SMART" id="SM00385">
    <property type="entry name" value="CYCLIN"/>
    <property type="match status" value="1"/>
</dbReference>
<evidence type="ECO:0000256" key="3">
    <source>
        <dbReference type="ARBA" id="ARBA00023306"/>
    </source>
</evidence>
<reference evidence="6 7" key="1">
    <citation type="journal article" date="2018" name="Science">
        <title>The opium poppy genome and morphinan production.</title>
        <authorList>
            <person name="Guo L."/>
            <person name="Winzer T."/>
            <person name="Yang X."/>
            <person name="Li Y."/>
            <person name="Ning Z."/>
            <person name="He Z."/>
            <person name="Teodor R."/>
            <person name="Lu Y."/>
            <person name="Bowser T.A."/>
            <person name="Graham I.A."/>
            <person name="Ye K."/>
        </authorList>
    </citation>
    <scope>NUCLEOTIDE SEQUENCE [LARGE SCALE GENOMIC DNA]</scope>
    <source>
        <strain evidence="7">cv. HN1</strain>
        <tissue evidence="6">Leaves</tissue>
    </source>
</reference>
<dbReference type="PANTHER" id="PTHR10177">
    <property type="entry name" value="CYCLINS"/>
    <property type="match status" value="1"/>
</dbReference>
<comment type="similarity">
    <text evidence="4">Belongs to the cyclin family.</text>
</comment>
<protein>
    <recommendedName>
        <fullName evidence="5">Cyclin-like domain-containing protein</fullName>
    </recommendedName>
</protein>
<dbReference type="SUPFAM" id="SSF47954">
    <property type="entry name" value="Cyclin-like"/>
    <property type="match status" value="1"/>
</dbReference>
<dbReference type="STRING" id="3469.A0A4Y7JNL7"/>
<accession>A0A4Y7JNL7</accession>
<dbReference type="InterPro" id="IPR013763">
    <property type="entry name" value="Cyclin-like_dom"/>
</dbReference>
<dbReference type="Pfam" id="PF00134">
    <property type="entry name" value="Cyclin_N"/>
    <property type="match status" value="1"/>
</dbReference>
<evidence type="ECO:0000256" key="4">
    <source>
        <dbReference type="RuleBase" id="RU000383"/>
    </source>
</evidence>
<dbReference type="Gramene" id="RZC61329">
    <property type="protein sequence ID" value="RZC61329"/>
    <property type="gene ID" value="C5167_023085"/>
</dbReference>
<dbReference type="FunFam" id="1.10.472.10:FF:000001">
    <property type="entry name" value="G2/mitotic-specific cyclin"/>
    <property type="match status" value="1"/>
</dbReference>
<dbReference type="AlphaFoldDB" id="A0A4Y7JNL7"/>
<feature type="domain" description="Cyclin-like" evidence="5">
    <location>
        <begin position="76"/>
        <end position="160"/>
    </location>
</feature>
<evidence type="ECO:0000259" key="5">
    <source>
        <dbReference type="SMART" id="SM00385"/>
    </source>
</evidence>
<keyword evidence="7" id="KW-1185">Reference proteome</keyword>
<dbReference type="Gene3D" id="1.10.472.10">
    <property type="entry name" value="Cyclin-like"/>
    <property type="match status" value="1"/>
</dbReference>
<sequence>MFVKHTEAILDEVEILEEIDLMEEEVEMEDIVEEPVLDIDSCNSKNTLALNSSCVSPNYMVQQSDINEKMRAILVDWLIEVHYKFELMDETLFLMVNIIDIFLARQTVEQKKLQLVGITAMLLACKYDEVSVPVVDDLFLISGKAYTRKEVLAMEKLIVNTLQFNMSVRIELRNYRRRKGDLVQLNQWVLLVIAYKD</sequence>
<dbReference type="InterPro" id="IPR006671">
    <property type="entry name" value="Cyclin_N"/>
</dbReference>
<gene>
    <name evidence="6" type="ORF">C5167_023085</name>
</gene>
<proteinExistence type="inferred from homology"/>
<evidence type="ECO:0000313" key="6">
    <source>
        <dbReference type="EMBL" id="RZC61329.1"/>
    </source>
</evidence>
<evidence type="ECO:0000256" key="1">
    <source>
        <dbReference type="ARBA" id="ARBA00022618"/>
    </source>
</evidence>
<dbReference type="Proteomes" id="UP000316621">
    <property type="component" value="Chromosome 5"/>
</dbReference>
<keyword evidence="1" id="KW-0132">Cell division</keyword>
<dbReference type="InterPro" id="IPR039361">
    <property type="entry name" value="Cyclin"/>
</dbReference>
<keyword evidence="2 4" id="KW-0195">Cyclin</keyword>
<name>A0A4Y7JNL7_PAPSO</name>
<dbReference type="GO" id="GO:0051301">
    <property type="term" value="P:cell division"/>
    <property type="evidence" value="ECO:0007669"/>
    <property type="project" value="UniProtKB-KW"/>
</dbReference>
<evidence type="ECO:0000313" key="7">
    <source>
        <dbReference type="Proteomes" id="UP000316621"/>
    </source>
</evidence>
<keyword evidence="3" id="KW-0131">Cell cycle</keyword>
<dbReference type="InterPro" id="IPR036915">
    <property type="entry name" value="Cyclin-like_sf"/>
</dbReference>